<dbReference type="PROSITE" id="PS50075">
    <property type="entry name" value="CARRIER"/>
    <property type="match status" value="1"/>
</dbReference>
<evidence type="ECO:0000313" key="2">
    <source>
        <dbReference type="EMBL" id="OGE29554.1"/>
    </source>
</evidence>
<protein>
    <recommendedName>
        <fullName evidence="1">Carrier domain-containing protein</fullName>
    </recommendedName>
</protein>
<evidence type="ECO:0000313" key="3">
    <source>
        <dbReference type="Proteomes" id="UP000177555"/>
    </source>
</evidence>
<organism evidence="2 3">
    <name type="scientific">Candidatus Daviesbacteria bacterium RIFCSPHIGHO2_01_FULL_40_11</name>
    <dbReference type="NCBI Taxonomy" id="1797762"/>
    <lineage>
        <taxon>Bacteria</taxon>
        <taxon>Candidatus Daviesiibacteriota</taxon>
    </lineage>
</organism>
<evidence type="ECO:0000259" key="1">
    <source>
        <dbReference type="PROSITE" id="PS50075"/>
    </source>
</evidence>
<gene>
    <name evidence="2" type="ORF">A2867_00130</name>
</gene>
<dbReference type="SUPFAM" id="SSF47336">
    <property type="entry name" value="ACP-like"/>
    <property type="match status" value="1"/>
</dbReference>
<accession>A0A1F5JLM6</accession>
<feature type="domain" description="Carrier" evidence="1">
    <location>
        <begin position="1"/>
        <end position="76"/>
    </location>
</feature>
<reference evidence="2 3" key="1">
    <citation type="journal article" date="2016" name="Nat. Commun.">
        <title>Thousands of microbial genomes shed light on interconnected biogeochemical processes in an aquifer system.</title>
        <authorList>
            <person name="Anantharaman K."/>
            <person name="Brown C.T."/>
            <person name="Hug L.A."/>
            <person name="Sharon I."/>
            <person name="Castelle C.J."/>
            <person name="Probst A.J."/>
            <person name="Thomas B.C."/>
            <person name="Singh A."/>
            <person name="Wilkins M.J."/>
            <person name="Karaoz U."/>
            <person name="Brodie E.L."/>
            <person name="Williams K.H."/>
            <person name="Hubbard S.S."/>
            <person name="Banfield J.F."/>
        </authorList>
    </citation>
    <scope>NUCLEOTIDE SEQUENCE [LARGE SCALE GENOMIC DNA]</scope>
</reference>
<proteinExistence type="predicted"/>
<dbReference type="Gene3D" id="1.10.1200.10">
    <property type="entry name" value="ACP-like"/>
    <property type="match status" value="1"/>
</dbReference>
<dbReference type="Pfam" id="PF00550">
    <property type="entry name" value="PP-binding"/>
    <property type="match status" value="1"/>
</dbReference>
<dbReference type="InterPro" id="IPR036736">
    <property type="entry name" value="ACP-like_sf"/>
</dbReference>
<dbReference type="InterPro" id="IPR009081">
    <property type="entry name" value="PP-bd_ACP"/>
</dbReference>
<sequence>MNQEAKIIQAIAEHLGLSVEDLDRHASLREELNLGPIELNDLLSDLSRKFDVSFNQEEIENLKRIDDIIVLIEDNLLE</sequence>
<dbReference type="AlphaFoldDB" id="A0A1F5JLM6"/>
<dbReference type="Proteomes" id="UP000177555">
    <property type="component" value="Unassembled WGS sequence"/>
</dbReference>
<name>A0A1F5JLM6_9BACT</name>
<dbReference type="EMBL" id="MFCP01000004">
    <property type="protein sequence ID" value="OGE29554.1"/>
    <property type="molecule type" value="Genomic_DNA"/>
</dbReference>
<comment type="caution">
    <text evidence="2">The sequence shown here is derived from an EMBL/GenBank/DDBJ whole genome shotgun (WGS) entry which is preliminary data.</text>
</comment>